<dbReference type="GO" id="GO:0008758">
    <property type="term" value="F:UDP-2,3-diacylglucosamine hydrolase activity"/>
    <property type="evidence" value="ECO:0007669"/>
    <property type="project" value="TreeGrafter"/>
</dbReference>
<evidence type="ECO:0000256" key="1">
    <source>
        <dbReference type="ARBA" id="ARBA00022723"/>
    </source>
</evidence>
<reference evidence="4" key="2">
    <citation type="submission" date="2020-09" db="EMBL/GenBank/DDBJ databases">
        <authorList>
            <person name="Sun Q."/>
            <person name="Zhou Y."/>
        </authorList>
    </citation>
    <scope>NUCLEOTIDE SEQUENCE</scope>
    <source>
        <strain evidence="4">CGMCC 1.15447</strain>
    </source>
</reference>
<evidence type="ECO:0000313" key="5">
    <source>
        <dbReference type="Proteomes" id="UP000648801"/>
    </source>
</evidence>
<dbReference type="InterPro" id="IPR029052">
    <property type="entry name" value="Metallo-depent_PP-like"/>
</dbReference>
<dbReference type="GO" id="GO:0016020">
    <property type="term" value="C:membrane"/>
    <property type="evidence" value="ECO:0007669"/>
    <property type="project" value="GOC"/>
</dbReference>
<dbReference type="CDD" id="cd07385">
    <property type="entry name" value="MPP_YkuE_C"/>
    <property type="match status" value="1"/>
</dbReference>
<accession>A0A916W0P7</accession>
<organism evidence="4 5">
    <name type="scientific">Edaphobacter acidisoli</name>
    <dbReference type="NCBI Taxonomy" id="2040573"/>
    <lineage>
        <taxon>Bacteria</taxon>
        <taxon>Pseudomonadati</taxon>
        <taxon>Acidobacteriota</taxon>
        <taxon>Terriglobia</taxon>
        <taxon>Terriglobales</taxon>
        <taxon>Acidobacteriaceae</taxon>
        <taxon>Edaphobacter</taxon>
    </lineage>
</organism>
<dbReference type="PANTHER" id="PTHR31302">
    <property type="entry name" value="TRANSMEMBRANE PROTEIN WITH METALLOPHOSPHOESTERASE DOMAIN-RELATED"/>
    <property type="match status" value="1"/>
</dbReference>
<gene>
    <name evidence="4" type="ORF">GCM10011507_07080</name>
</gene>
<dbReference type="Gene3D" id="3.60.21.10">
    <property type="match status" value="1"/>
</dbReference>
<dbReference type="Pfam" id="PF00149">
    <property type="entry name" value="Metallophos"/>
    <property type="match status" value="1"/>
</dbReference>
<dbReference type="GO" id="GO:0046872">
    <property type="term" value="F:metal ion binding"/>
    <property type="evidence" value="ECO:0007669"/>
    <property type="project" value="UniProtKB-KW"/>
</dbReference>
<name>A0A916W0P7_9BACT</name>
<dbReference type="InterPro" id="IPR004843">
    <property type="entry name" value="Calcineurin-like_PHP"/>
</dbReference>
<keyword evidence="2" id="KW-0378">Hydrolase</keyword>
<sequence>MPVTLPVQQQRLTRRHFLVGSGAVAAGLAIYSGEIARHEIDIVRRTIYIDNLPTAFHGFTIAQLSDIHLVEYTEPIFLERVIEHTNALKPDLVLLTGDFVTHGAFSFFDSPSSAHRCAEMLTALTAPLRYSILGNHDNMFGAQYVIEALTTHDTPVLINQNLPIDIKGDRIWLAGTADATTSTPNLDLTLPTDPKAPVILMVHEPDYADTVIQHPRGPLVDLMLSGHSHGGQVRLPLLGALVTPPMGEKYIEGHFRLKRMQLYVNRGIGTVGVPFRLNCPPEITLFTLQPSRT</sequence>
<dbReference type="PANTHER" id="PTHR31302:SF31">
    <property type="entry name" value="PHOSPHODIESTERASE YAEI"/>
    <property type="match status" value="1"/>
</dbReference>
<dbReference type="Proteomes" id="UP000648801">
    <property type="component" value="Unassembled WGS sequence"/>
</dbReference>
<dbReference type="InterPro" id="IPR019546">
    <property type="entry name" value="TAT_signal_bac_arc"/>
</dbReference>
<keyword evidence="1" id="KW-0479">Metal-binding</keyword>
<reference evidence="4" key="1">
    <citation type="journal article" date="2014" name="Int. J. Syst. Evol. Microbiol.">
        <title>Complete genome sequence of Corynebacterium casei LMG S-19264T (=DSM 44701T), isolated from a smear-ripened cheese.</title>
        <authorList>
            <consortium name="US DOE Joint Genome Institute (JGI-PGF)"/>
            <person name="Walter F."/>
            <person name="Albersmeier A."/>
            <person name="Kalinowski J."/>
            <person name="Ruckert C."/>
        </authorList>
    </citation>
    <scope>NUCLEOTIDE SEQUENCE</scope>
    <source>
        <strain evidence="4">CGMCC 1.15447</strain>
    </source>
</reference>
<dbReference type="EMBL" id="BMJB01000001">
    <property type="protein sequence ID" value="GGA58285.1"/>
    <property type="molecule type" value="Genomic_DNA"/>
</dbReference>
<dbReference type="PROSITE" id="PS51318">
    <property type="entry name" value="TAT"/>
    <property type="match status" value="1"/>
</dbReference>
<dbReference type="InterPro" id="IPR006311">
    <property type="entry name" value="TAT_signal"/>
</dbReference>
<dbReference type="InterPro" id="IPR051158">
    <property type="entry name" value="Metallophosphoesterase_sf"/>
</dbReference>
<evidence type="ECO:0000259" key="3">
    <source>
        <dbReference type="Pfam" id="PF00149"/>
    </source>
</evidence>
<comment type="caution">
    <text evidence="4">The sequence shown here is derived from an EMBL/GenBank/DDBJ whole genome shotgun (WGS) entry which is preliminary data.</text>
</comment>
<evidence type="ECO:0000313" key="4">
    <source>
        <dbReference type="EMBL" id="GGA58285.1"/>
    </source>
</evidence>
<dbReference type="NCBIfam" id="TIGR01409">
    <property type="entry name" value="TAT_signal_seq"/>
    <property type="match status" value="1"/>
</dbReference>
<dbReference type="RefSeq" id="WP_188757925.1">
    <property type="nucleotide sequence ID" value="NZ_BMJB01000001.1"/>
</dbReference>
<evidence type="ECO:0000256" key="2">
    <source>
        <dbReference type="ARBA" id="ARBA00022801"/>
    </source>
</evidence>
<proteinExistence type="predicted"/>
<protein>
    <submittedName>
        <fullName evidence="4">Metallophosphoesterase</fullName>
    </submittedName>
</protein>
<dbReference type="AlphaFoldDB" id="A0A916W0P7"/>
<keyword evidence="5" id="KW-1185">Reference proteome</keyword>
<dbReference type="SUPFAM" id="SSF56300">
    <property type="entry name" value="Metallo-dependent phosphatases"/>
    <property type="match status" value="1"/>
</dbReference>
<feature type="domain" description="Calcineurin-like phosphoesterase" evidence="3">
    <location>
        <begin position="60"/>
        <end position="230"/>
    </location>
</feature>
<dbReference type="GO" id="GO:0009245">
    <property type="term" value="P:lipid A biosynthetic process"/>
    <property type="evidence" value="ECO:0007669"/>
    <property type="project" value="TreeGrafter"/>
</dbReference>